<dbReference type="GO" id="GO:0003677">
    <property type="term" value="F:DNA binding"/>
    <property type="evidence" value="ECO:0007669"/>
    <property type="project" value="UniProtKB-KW"/>
</dbReference>
<evidence type="ECO:0000313" key="2">
    <source>
        <dbReference type="Proteomes" id="UP000282378"/>
    </source>
</evidence>
<name>A0A3M2V0V0_PSEYM</name>
<dbReference type="AlphaFoldDB" id="A0A3M2V0V0"/>
<evidence type="ECO:0000313" key="1">
    <source>
        <dbReference type="EMBL" id="RML32298.1"/>
    </source>
</evidence>
<protein>
    <submittedName>
        <fullName evidence="1">Putative DNA-binding protein</fullName>
    </submittedName>
</protein>
<proteinExistence type="predicted"/>
<comment type="caution">
    <text evidence="1">The sequence shown here is derived from an EMBL/GenBank/DDBJ whole genome shotgun (WGS) entry which is preliminary data.</text>
</comment>
<keyword evidence="1" id="KW-0238">DNA-binding</keyword>
<organism evidence="1 2">
    <name type="scientific">Pseudomonas syringae pv. maculicola</name>
    <dbReference type="NCBI Taxonomy" id="59511"/>
    <lineage>
        <taxon>Bacteria</taxon>
        <taxon>Pseudomonadati</taxon>
        <taxon>Pseudomonadota</taxon>
        <taxon>Gammaproteobacteria</taxon>
        <taxon>Pseudomonadales</taxon>
        <taxon>Pseudomonadaceae</taxon>
        <taxon>Pseudomonas</taxon>
    </lineage>
</organism>
<accession>A0A3M2V0V0</accession>
<gene>
    <name evidence="1" type="ORF">APX70_01834</name>
</gene>
<dbReference type="EMBL" id="RBNL01004412">
    <property type="protein sequence ID" value="RML32298.1"/>
    <property type="molecule type" value="Genomic_DNA"/>
</dbReference>
<sequence>MDVLYVLTGKRTPVPIDNLSVIEETILGNYRVLEKEDQDAIRRLTTTIAELSAPFVGVEKLPSGH</sequence>
<dbReference type="Proteomes" id="UP000282378">
    <property type="component" value="Unassembled WGS sequence"/>
</dbReference>
<reference evidence="1 2" key="1">
    <citation type="submission" date="2018-08" db="EMBL/GenBank/DDBJ databases">
        <title>Recombination of ecologically and evolutionarily significant loci maintains genetic cohesion in the Pseudomonas syringae species complex.</title>
        <authorList>
            <person name="Dillon M."/>
            <person name="Thakur S."/>
            <person name="Almeida R.N.D."/>
            <person name="Weir B.S."/>
            <person name="Guttman D.S."/>
        </authorList>
    </citation>
    <scope>NUCLEOTIDE SEQUENCE [LARGE SCALE GENOMIC DNA]</scope>
    <source>
        <strain evidence="1 2">88_10</strain>
    </source>
</reference>